<dbReference type="GO" id="GO:0009898">
    <property type="term" value="C:cytoplasmic side of plasma membrane"/>
    <property type="evidence" value="ECO:0007669"/>
    <property type="project" value="TreeGrafter"/>
</dbReference>
<protein>
    <submittedName>
        <fullName evidence="3">ATPases involved in chromosome partitioning-like protein</fullName>
    </submittedName>
</protein>
<dbReference type="GO" id="GO:0051782">
    <property type="term" value="P:negative regulation of cell division"/>
    <property type="evidence" value="ECO:0007669"/>
    <property type="project" value="TreeGrafter"/>
</dbReference>
<sequence length="419" mass="46444">MLALSNQPDKAKYAVIEMPGGLDAIDNIPPGIPIFAVVTAVMSFPELKVIHTHNGVKVMNPEKIIEELSGIMPAQPNDDFDLFFDEPVPQEQKNDAFTGSEDQPDKFNLAPRQQKEIMHEPVIDYPVRKNYLSRPSTKAKVIISFSADTGIGKTTVASNLGCYAAKLGIKDPVVVDFDLGVGNLDVAVGMVNEQDRQKLMDKKVLPSGGSWATVIDWRNHAGTLKQNTLKHHSGFYVLPSYNQEGIDEISPSEAQELIDILSETYGLVVIDMGHRASEPHARMALEMADTVILVAGQTQKTLARITDFLKQSGGPKNNMQLLFNMVDPLKRYDPSQVAEKLGFKSYHEIHMDGKSSVAAERRRKLFVELNGSTAGEELKKFAHTILPVDDYPETEETKSSILTGLNPFNKLSKIFKRRD</sequence>
<dbReference type="PANTHER" id="PTHR43384:SF6">
    <property type="entry name" value="SEPTUM SITE-DETERMINING PROTEIN MIND HOMOLOG, CHLOROPLASTIC"/>
    <property type="match status" value="1"/>
</dbReference>
<gene>
    <name evidence="3" type="ordered locus">Dred_0800</name>
</gene>
<keyword evidence="1" id="KW-0547">Nucleotide-binding</keyword>
<dbReference type="InterPro" id="IPR050625">
    <property type="entry name" value="ParA/MinD_ATPase"/>
</dbReference>
<evidence type="ECO:0000256" key="1">
    <source>
        <dbReference type="ARBA" id="ARBA00022741"/>
    </source>
</evidence>
<organism evidence="3 4">
    <name type="scientific">Desulforamulus reducens (strain ATCC BAA-1160 / DSM 100696 / MI-1)</name>
    <name type="common">Desulfotomaculum reducens</name>
    <dbReference type="NCBI Taxonomy" id="349161"/>
    <lineage>
        <taxon>Bacteria</taxon>
        <taxon>Bacillati</taxon>
        <taxon>Bacillota</taxon>
        <taxon>Clostridia</taxon>
        <taxon>Eubacteriales</taxon>
        <taxon>Peptococcaceae</taxon>
        <taxon>Desulforamulus</taxon>
    </lineage>
</organism>
<evidence type="ECO:0000313" key="4">
    <source>
        <dbReference type="Proteomes" id="UP000001556"/>
    </source>
</evidence>
<dbReference type="EMBL" id="CP000612">
    <property type="protein sequence ID" value="ABO49338.1"/>
    <property type="molecule type" value="Genomic_DNA"/>
</dbReference>
<dbReference type="GO" id="GO:0016887">
    <property type="term" value="F:ATP hydrolysis activity"/>
    <property type="evidence" value="ECO:0007669"/>
    <property type="project" value="TreeGrafter"/>
</dbReference>
<dbReference type="SUPFAM" id="SSF52540">
    <property type="entry name" value="P-loop containing nucleoside triphosphate hydrolases"/>
    <property type="match status" value="1"/>
</dbReference>
<evidence type="ECO:0000256" key="2">
    <source>
        <dbReference type="ARBA" id="ARBA00022840"/>
    </source>
</evidence>
<dbReference type="STRING" id="349161.Dred_0800"/>
<dbReference type="AlphaFoldDB" id="A4J2N5"/>
<keyword evidence="2" id="KW-0067">ATP-binding</keyword>
<reference evidence="3 4" key="1">
    <citation type="submission" date="2007-03" db="EMBL/GenBank/DDBJ databases">
        <title>Complete sequence of Desulfotomaculum reducens MI-1.</title>
        <authorList>
            <consortium name="US DOE Joint Genome Institute"/>
            <person name="Copeland A."/>
            <person name="Lucas S."/>
            <person name="Lapidus A."/>
            <person name="Barry K."/>
            <person name="Detter J.C."/>
            <person name="Glavina del Rio T."/>
            <person name="Hammon N."/>
            <person name="Israni S."/>
            <person name="Dalin E."/>
            <person name="Tice H."/>
            <person name="Pitluck S."/>
            <person name="Sims D."/>
            <person name="Brettin T."/>
            <person name="Bruce D."/>
            <person name="Han C."/>
            <person name="Tapia R."/>
            <person name="Schmutz J."/>
            <person name="Larimer F."/>
            <person name="Land M."/>
            <person name="Hauser L."/>
            <person name="Kyrpides N."/>
            <person name="Kim E."/>
            <person name="Tebo B.M."/>
            <person name="Richardson P."/>
        </authorList>
    </citation>
    <scope>NUCLEOTIDE SEQUENCE [LARGE SCALE GENOMIC DNA]</scope>
    <source>
        <strain evidence="3 4">MI-1</strain>
    </source>
</reference>
<dbReference type="Gene3D" id="3.40.50.300">
    <property type="entry name" value="P-loop containing nucleotide triphosphate hydrolases"/>
    <property type="match status" value="1"/>
</dbReference>
<dbReference type="GO" id="GO:0005829">
    <property type="term" value="C:cytosol"/>
    <property type="evidence" value="ECO:0007669"/>
    <property type="project" value="TreeGrafter"/>
</dbReference>
<dbReference type="InterPro" id="IPR027417">
    <property type="entry name" value="P-loop_NTPase"/>
</dbReference>
<dbReference type="KEGG" id="drm:Dred_0800"/>
<keyword evidence="4" id="KW-1185">Reference proteome</keyword>
<name>A4J2N5_DESRM</name>
<proteinExistence type="predicted"/>
<dbReference type="Proteomes" id="UP000001556">
    <property type="component" value="Chromosome"/>
</dbReference>
<dbReference type="HOGENOM" id="CLU_670359_0_0_9"/>
<dbReference type="eggNOG" id="COG4963">
    <property type="taxonomic scope" value="Bacteria"/>
</dbReference>
<evidence type="ECO:0000313" key="3">
    <source>
        <dbReference type="EMBL" id="ABO49338.1"/>
    </source>
</evidence>
<dbReference type="PANTHER" id="PTHR43384">
    <property type="entry name" value="SEPTUM SITE-DETERMINING PROTEIN MIND HOMOLOG, CHLOROPLASTIC-RELATED"/>
    <property type="match status" value="1"/>
</dbReference>
<dbReference type="GO" id="GO:0005524">
    <property type="term" value="F:ATP binding"/>
    <property type="evidence" value="ECO:0007669"/>
    <property type="project" value="UniProtKB-KW"/>
</dbReference>
<accession>A4J2N5</accession>